<dbReference type="Gene3D" id="2.40.50.100">
    <property type="match status" value="1"/>
</dbReference>
<keyword evidence="4" id="KW-1185">Reference proteome</keyword>
<dbReference type="InterPro" id="IPR050709">
    <property type="entry name" value="Biotin_Carboxyl_Carrier/Decarb"/>
</dbReference>
<dbReference type="RefSeq" id="WP_146828412.1">
    <property type="nucleotide sequence ID" value="NZ_BAAAYQ010000005.1"/>
</dbReference>
<evidence type="ECO:0000256" key="1">
    <source>
        <dbReference type="ARBA" id="ARBA00023267"/>
    </source>
</evidence>
<dbReference type="InterPro" id="IPR000089">
    <property type="entry name" value="Biotin_lipoyl"/>
</dbReference>
<accession>A0A512HYA8</accession>
<protein>
    <submittedName>
        <fullName evidence="3">Biotinylated protein TB7.3</fullName>
    </submittedName>
</protein>
<evidence type="ECO:0000259" key="2">
    <source>
        <dbReference type="PROSITE" id="PS50968"/>
    </source>
</evidence>
<dbReference type="SUPFAM" id="SSF51230">
    <property type="entry name" value="Single hybrid motif"/>
    <property type="match status" value="1"/>
</dbReference>
<gene>
    <name evidence="3" type="ORF">AFL01nite_27730</name>
</gene>
<sequence length="75" mass="7869">MIDAKAEIVGNVWKILAREGDQVGPGDPLVILETMKMEIPVVAPAHGHVASVLVSEGQIVQEGDPVVEIDDTLGA</sequence>
<feature type="domain" description="Lipoyl-binding" evidence="2">
    <location>
        <begin position="1"/>
        <end position="70"/>
    </location>
</feature>
<evidence type="ECO:0000313" key="4">
    <source>
        <dbReference type="Proteomes" id="UP000321769"/>
    </source>
</evidence>
<proteinExistence type="predicted"/>
<dbReference type="NCBIfam" id="NF004547">
    <property type="entry name" value="PRK05889.1"/>
    <property type="match status" value="1"/>
</dbReference>
<dbReference type="PANTHER" id="PTHR45266:SF3">
    <property type="entry name" value="OXALOACETATE DECARBOXYLASE ALPHA CHAIN"/>
    <property type="match status" value="1"/>
</dbReference>
<name>A0A512HYA8_9ACTN</name>
<keyword evidence="1" id="KW-0092">Biotin</keyword>
<dbReference type="CDD" id="cd06850">
    <property type="entry name" value="biotinyl_domain"/>
    <property type="match status" value="1"/>
</dbReference>
<dbReference type="FunFam" id="2.40.50.100:FF:000003">
    <property type="entry name" value="Acetyl-CoA carboxylase biotin carboxyl carrier protein"/>
    <property type="match status" value="1"/>
</dbReference>
<dbReference type="EMBL" id="BJZQ01000019">
    <property type="protein sequence ID" value="GEO90446.1"/>
    <property type="molecule type" value="Genomic_DNA"/>
</dbReference>
<evidence type="ECO:0000313" key="3">
    <source>
        <dbReference type="EMBL" id="GEO90446.1"/>
    </source>
</evidence>
<dbReference type="AlphaFoldDB" id="A0A512HYA8"/>
<dbReference type="PROSITE" id="PS50968">
    <property type="entry name" value="BIOTINYL_LIPOYL"/>
    <property type="match status" value="1"/>
</dbReference>
<dbReference type="InterPro" id="IPR011053">
    <property type="entry name" value="Single_hybrid_motif"/>
</dbReference>
<comment type="caution">
    <text evidence="3">The sequence shown here is derived from an EMBL/GenBank/DDBJ whole genome shotgun (WGS) entry which is preliminary data.</text>
</comment>
<dbReference type="OrthoDB" id="163546at2"/>
<organism evidence="3 4">
    <name type="scientific">Aeromicrobium flavum</name>
    <dbReference type="NCBI Taxonomy" id="416568"/>
    <lineage>
        <taxon>Bacteria</taxon>
        <taxon>Bacillati</taxon>
        <taxon>Actinomycetota</taxon>
        <taxon>Actinomycetes</taxon>
        <taxon>Propionibacteriales</taxon>
        <taxon>Nocardioidaceae</taxon>
        <taxon>Aeromicrobium</taxon>
    </lineage>
</organism>
<dbReference type="Pfam" id="PF00364">
    <property type="entry name" value="Biotin_lipoyl"/>
    <property type="match status" value="1"/>
</dbReference>
<dbReference type="PANTHER" id="PTHR45266">
    <property type="entry name" value="OXALOACETATE DECARBOXYLASE ALPHA CHAIN"/>
    <property type="match status" value="1"/>
</dbReference>
<reference evidence="3 4" key="1">
    <citation type="submission" date="2019-07" db="EMBL/GenBank/DDBJ databases">
        <title>Whole genome shotgun sequence of Aeromicrobium flavum NBRC 107625.</title>
        <authorList>
            <person name="Hosoyama A."/>
            <person name="Uohara A."/>
            <person name="Ohji S."/>
            <person name="Ichikawa N."/>
        </authorList>
    </citation>
    <scope>NUCLEOTIDE SEQUENCE [LARGE SCALE GENOMIC DNA]</scope>
    <source>
        <strain evidence="3 4">NBRC 107625</strain>
    </source>
</reference>
<dbReference type="Proteomes" id="UP000321769">
    <property type="component" value="Unassembled WGS sequence"/>
</dbReference>